<evidence type="ECO:0000256" key="4">
    <source>
        <dbReference type="SAM" id="MobiDB-lite"/>
    </source>
</evidence>
<evidence type="ECO:0000256" key="2">
    <source>
        <dbReference type="ARBA" id="ARBA00023125"/>
    </source>
</evidence>
<name>A0ABU6IZV9_9ACTN</name>
<feature type="transmembrane region" description="Helical" evidence="5">
    <location>
        <begin position="84"/>
        <end position="102"/>
    </location>
</feature>
<feature type="region of interest" description="Disordered" evidence="4">
    <location>
        <begin position="425"/>
        <end position="458"/>
    </location>
</feature>
<dbReference type="Pfam" id="PF00196">
    <property type="entry name" value="GerE"/>
    <property type="match status" value="1"/>
</dbReference>
<dbReference type="RefSeq" id="WP_326440444.1">
    <property type="nucleotide sequence ID" value="NZ_JAYMFH010000012.1"/>
</dbReference>
<feature type="transmembrane region" description="Helical" evidence="5">
    <location>
        <begin position="58"/>
        <end position="77"/>
    </location>
</feature>
<dbReference type="Gene3D" id="1.10.10.10">
    <property type="entry name" value="Winged helix-like DNA-binding domain superfamily/Winged helix DNA-binding domain"/>
    <property type="match status" value="1"/>
</dbReference>
<dbReference type="Proteomes" id="UP001343724">
    <property type="component" value="Unassembled WGS sequence"/>
</dbReference>
<keyword evidence="1" id="KW-0805">Transcription regulation</keyword>
<gene>
    <name evidence="7" type="ORF">VJ920_08510</name>
</gene>
<dbReference type="PROSITE" id="PS50043">
    <property type="entry name" value="HTH_LUXR_2"/>
    <property type="match status" value="1"/>
</dbReference>
<keyword evidence="3" id="KW-0804">Transcription</keyword>
<protein>
    <submittedName>
        <fullName evidence="7">Helix-turn-helix transcriptional regulator</fullName>
    </submittedName>
</protein>
<evidence type="ECO:0000256" key="3">
    <source>
        <dbReference type="ARBA" id="ARBA00023163"/>
    </source>
</evidence>
<feature type="transmembrane region" description="Helical" evidence="5">
    <location>
        <begin position="287"/>
        <end position="305"/>
    </location>
</feature>
<feature type="transmembrane region" description="Helical" evidence="5">
    <location>
        <begin position="169"/>
        <end position="187"/>
    </location>
</feature>
<comment type="caution">
    <text evidence="7">The sequence shown here is derived from an EMBL/GenBank/DDBJ whole genome shotgun (WGS) entry which is preliminary data.</text>
</comment>
<accession>A0ABU6IZV9</accession>
<evidence type="ECO:0000256" key="1">
    <source>
        <dbReference type="ARBA" id="ARBA00023015"/>
    </source>
</evidence>
<proteinExistence type="predicted"/>
<organism evidence="7 8">
    <name type="scientific">Adlercreutzia shanghongiae</name>
    <dbReference type="NCBI Taxonomy" id="3111773"/>
    <lineage>
        <taxon>Bacteria</taxon>
        <taxon>Bacillati</taxon>
        <taxon>Actinomycetota</taxon>
        <taxon>Coriobacteriia</taxon>
        <taxon>Eggerthellales</taxon>
        <taxon>Eggerthellaceae</taxon>
        <taxon>Adlercreutzia</taxon>
    </lineage>
</organism>
<feature type="transmembrane region" description="Helical" evidence="5">
    <location>
        <begin position="21"/>
        <end position="38"/>
    </location>
</feature>
<feature type="compositionally biased region" description="Basic and acidic residues" evidence="4">
    <location>
        <begin position="437"/>
        <end position="448"/>
    </location>
</feature>
<dbReference type="CDD" id="cd06170">
    <property type="entry name" value="LuxR_C_like"/>
    <property type="match status" value="1"/>
</dbReference>
<evidence type="ECO:0000313" key="7">
    <source>
        <dbReference type="EMBL" id="MEC4295353.1"/>
    </source>
</evidence>
<dbReference type="InterPro" id="IPR016032">
    <property type="entry name" value="Sig_transdc_resp-reg_C-effctor"/>
</dbReference>
<feature type="transmembrane region" description="Helical" evidence="5">
    <location>
        <begin position="377"/>
        <end position="397"/>
    </location>
</feature>
<dbReference type="PANTHER" id="PTHR44688">
    <property type="entry name" value="DNA-BINDING TRANSCRIPTIONAL ACTIVATOR DEVR_DOSR"/>
    <property type="match status" value="1"/>
</dbReference>
<feature type="transmembrane region" description="Helical" evidence="5">
    <location>
        <begin position="340"/>
        <end position="365"/>
    </location>
</feature>
<evidence type="ECO:0000259" key="6">
    <source>
        <dbReference type="PROSITE" id="PS50043"/>
    </source>
</evidence>
<reference evidence="7 8" key="1">
    <citation type="submission" date="2024-01" db="EMBL/GenBank/DDBJ databases">
        <title>novel species in genus Adlercreutzia.</title>
        <authorList>
            <person name="Liu X."/>
        </authorList>
    </citation>
    <scope>NUCLEOTIDE SEQUENCE [LARGE SCALE GENOMIC DNA]</scope>
    <source>
        <strain evidence="7 8">R22</strain>
    </source>
</reference>
<keyword evidence="5" id="KW-1133">Transmembrane helix</keyword>
<feature type="region of interest" description="Disordered" evidence="4">
    <location>
        <begin position="193"/>
        <end position="219"/>
    </location>
</feature>
<dbReference type="EMBL" id="JAYMFH010000012">
    <property type="protein sequence ID" value="MEC4295353.1"/>
    <property type="molecule type" value="Genomic_DNA"/>
</dbReference>
<feature type="transmembrane region" description="Helical" evidence="5">
    <location>
        <begin position="311"/>
        <end position="333"/>
    </location>
</feature>
<feature type="transmembrane region" description="Helical" evidence="5">
    <location>
        <begin position="108"/>
        <end position="130"/>
    </location>
</feature>
<dbReference type="SUPFAM" id="SSF46894">
    <property type="entry name" value="C-terminal effector domain of the bipartite response regulators"/>
    <property type="match status" value="1"/>
</dbReference>
<sequence length="529" mass="55778">MAKSTNTARQGAIAKLEGTLKFRYLGIGFIWAWVYGSYETSAVYPLRLGSGINADASWLVSAIAVTVVLFLAGVVLGRRRGAPPAWLAAASAVCAGVGTLASSLSDSFAIGVVASGLLTGFGTALLNILWGQALAQLDEESAELAIPAASIIMVAGALVFPYLPPGPGTVATATLPVASGALLLLTYRDQGLSEQNEEGGGETAPSLLAKTSRTNTPSTSPATIVRIALLLFVTYFATSCVEAMRFSDNEPFSALGVDWPALIGSACGIALMAAFLLFARRPSFDELFKLLAPLVTLSLALLPWADLWAVLISSTVSSVTNTILTVASFLYVVTAARRGLINAALGIGITQGALQLGVLCGNVLGLYFGGQIGDQPYSLFAVAFGLMVVFSLAWVAYPADRRVWRRPLSVPLSATDGVSEASTSFGAQAKGALEKSTANRKDAARTGDETPGDGRTLDIDDRCRMLSEAHGLSGREAEILGYLARGRSQPYIREELVLSKNTVATHVKHIYQKLNVHSRQELLDLFEAR</sequence>
<keyword evidence="2" id="KW-0238">DNA-binding</keyword>
<dbReference type="InterPro" id="IPR000792">
    <property type="entry name" value="Tscrpt_reg_LuxR_C"/>
</dbReference>
<evidence type="ECO:0000256" key="5">
    <source>
        <dbReference type="SAM" id="Phobius"/>
    </source>
</evidence>
<dbReference type="InterPro" id="IPR036388">
    <property type="entry name" value="WH-like_DNA-bd_sf"/>
</dbReference>
<feature type="transmembrane region" description="Helical" evidence="5">
    <location>
        <begin position="259"/>
        <end position="278"/>
    </location>
</feature>
<evidence type="ECO:0000313" key="8">
    <source>
        <dbReference type="Proteomes" id="UP001343724"/>
    </source>
</evidence>
<keyword evidence="5" id="KW-0812">Transmembrane</keyword>
<feature type="domain" description="HTH luxR-type" evidence="6">
    <location>
        <begin position="465"/>
        <end position="529"/>
    </location>
</feature>
<keyword evidence="8" id="KW-1185">Reference proteome</keyword>
<dbReference type="PRINTS" id="PR00038">
    <property type="entry name" value="HTHLUXR"/>
</dbReference>
<dbReference type="SMART" id="SM00421">
    <property type="entry name" value="HTH_LUXR"/>
    <property type="match status" value="1"/>
</dbReference>
<dbReference type="PANTHER" id="PTHR44688:SF16">
    <property type="entry name" value="DNA-BINDING TRANSCRIPTIONAL ACTIVATOR DEVR_DOSR"/>
    <property type="match status" value="1"/>
</dbReference>
<feature type="transmembrane region" description="Helical" evidence="5">
    <location>
        <begin position="227"/>
        <end position="247"/>
    </location>
</feature>
<keyword evidence="5" id="KW-0472">Membrane</keyword>
<feature type="compositionally biased region" description="Polar residues" evidence="4">
    <location>
        <begin position="209"/>
        <end position="219"/>
    </location>
</feature>
<feature type="transmembrane region" description="Helical" evidence="5">
    <location>
        <begin position="142"/>
        <end position="163"/>
    </location>
</feature>